<keyword evidence="9" id="KW-1185">Reference proteome</keyword>
<keyword evidence="5 8" id="KW-0808">Transferase</keyword>
<evidence type="ECO:0000259" key="7">
    <source>
        <dbReference type="Pfam" id="PF01048"/>
    </source>
</evidence>
<proteinExistence type="inferred from homology"/>
<dbReference type="OrthoDB" id="9782889at2"/>
<feature type="domain" description="Nucleoside phosphorylase" evidence="7">
    <location>
        <begin position="19"/>
        <end position="229"/>
    </location>
</feature>
<evidence type="ECO:0000313" key="8">
    <source>
        <dbReference type="EMBL" id="BAN01045.1"/>
    </source>
</evidence>
<dbReference type="GO" id="GO:0004850">
    <property type="term" value="F:uridine phosphorylase activity"/>
    <property type="evidence" value="ECO:0007669"/>
    <property type="project" value="UniProtKB-EC"/>
</dbReference>
<protein>
    <recommendedName>
        <fullName evidence="3">Uridine phosphorylase</fullName>
        <ecNumber evidence="2">2.4.2.3</ecNumber>
    </recommendedName>
</protein>
<accession>A0A6C7E795</accession>
<evidence type="ECO:0000256" key="6">
    <source>
        <dbReference type="ARBA" id="ARBA00048447"/>
    </source>
</evidence>
<evidence type="ECO:0000256" key="3">
    <source>
        <dbReference type="ARBA" id="ARBA00021980"/>
    </source>
</evidence>
<dbReference type="Proteomes" id="UP000011863">
    <property type="component" value="Chromosome"/>
</dbReference>
<dbReference type="PROSITE" id="PS01232">
    <property type="entry name" value="PNP_UDP_1"/>
    <property type="match status" value="1"/>
</dbReference>
<evidence type="ECO:0000256" key="4">
    <source>
        <dbReference type="ARBA" id="ARBA00022676"/>
    </source>
</evidence>
<dbReference type="GO" id="GO:0005829">
    <property type="term" value="C:cytosol"/>
    <property type="evidence" value="ECO:0007669"/>
    <property type="project" value="TreeGrafter"/>
</dbReference>
<evidence type="ECO:0000313" key="9">
    <source>
        <dbReference type="Proteomes" id="UP000011863"/>
    </source>
</evidence>
<dbReference type="Gene3D" id="3.40.50.1580">
    <property type="entry name" value="Nucleoside phosphorylase domain"/>
    <property type="match status" value="1"/>
</dbReference>
<dbReference type="InterPro" id="IPR018016">
    <property type="entry name" value="Nucleoside_phosphorylase_CS"/>
</dbReference>
<keyword evidence="4 8" id="KW-0328">Glycosyltransferase</keyword>
<dbReference type="KEGG" id="aym:YM304_07310"/>
<comment type="similarity">
    <text evidence="1">Belongs to the PNP/UDP phosphorylase family.</text>
</comment>
<dbReference type="GO" id="GO:0004731">
    <property type="term" value="F:purine-nucleoside phosphorylase activity"/>
    <property type="evidence" value="ECO:0007669"/>
    <property type="project" value="TreeGrafter"/>
</dbReference>
<dbReference type="SUPFAM" id="SSF53167">
    <property type="entry name" value="Purine and uridine phosphorylases"/>
    <property type="match status" value="1"/>
</dbReference>
<dbReference type="EC" id="2.4.2.3" evidence="2"/>
<reference evidence="8 9" key="1">
    <citation type="journal article" date="2013" name="Int. J. Syst. Evol. Microbiol.">
        <title>Ilumatobacter nonamiense sp. nov. and Ilumatobacter coccineum sp. nov., isolated from seashore sand.</title>
        <authorList>
            <person name="Matsumoto A."/>
            <person name="Kasai H."/>
            <person name="Matsuo Y."/>
            <person name="Shizuri Y."/>
            <person name="Ichikawa N."/>
            <person name="Fujita N."/>
            <person name="Omura S."/>
            <person name="Takahashi Y."/>
        </authorList>
    </citation>
    <scope>NUCLEOTIDE SEQUENCE [LARGE SCALE GENOMIC DNA]</scope>
    <source>
        <strain evidence="9">NBRC 103263 / KCTC 29153 / YM16-304</strain>
    </source>
</reference>
<gene>
    <name evidence="8" type="primary">deoD</name>
    <name evidence="8" type="ORF">YM304_07310</name>
</gene>
<evidence type="ECO:0000256" key="2">
    <source>
        <dbReference type="ARBA" id="ARBA00011888"/>
    </source>
</evidence>
<dbReference type="EMBL" id="AP012057">
    <property type="protein sequence ID" value="BAN01045.1"/>
    <property type="molecule type" value="Genomic_DNA"/>
</dbReference>
<dbReference type="Pfam" id="PF01048">
    <property type="entry name" value="PNP_UDP_1"/>
    <property type="match status" value="1"/>
</dbReference>
<dbReference type="InterPro" id="IPR035994">
    <property type="entry name" value="Nucleoside_phosphorylase_sf"/>
</dbReference>
<dbReference type="InterPro" id="IPR000845">
    <property type="entry name" value="Nucleoside_phosphorylase_d"/>
</dbReference>
<evidence type="ECO:0000256" key="1">
    <source>
        <dbReference type="ARBA" id="ARBA00010456"/>
    </source>
</evidence>
<dbReference type="RefSeq" id="WP_015440293.1">
    <property type="nucleotide sequence ID" value="NC_020520.1"/>
</dbReference>
<evidence type="ECO:0000256" key="5">
    <source>
        <dbReference type="ARBA" id="ARBA00022679"/>
    </source>
</evidence>
<dbReference type="PANTHER" id="PTHR43691">
    <property type="entry name" value="URIDINE PHOSPHORYLASE"/>
    <property type="match status" value="1"/>
</dbReference>
<dbReference type="GO" id="GO:0006152">
    <property type="term" value="P:purine nucleoside catabolic process"/>
    <property type="evidence" value="ECO:0007669"/>
    <property type="project" value="TreeGrafter"/>
</dbReference>
<comment type="catalytic activity">
    <reaction evidence="6">
        <text>uridine + phosphate = alpha-D-ribose 1-phosphate + uracil</text>
        <dbReference type="Rhea" id="RHEA:24388"/>
        <dbReference type="ChEBI" id="CHEBI:16704"/>
        <dbReference type="ChEBI" id="CHEBI:17568"/>
        <dbReference type="ChEBI" id="CHEBI:43474"/>
        <dbReference type="ChEBI" id="CHEBI:57720"/>
        <dbReference type="EC" id="2.4.2.3"/>
    </reaction>
</comment>
<dbReference type="PANTHER" id="PTHR43691:SF11">
    <property type="entry name" value="FI09636P-RELATED"/>
    <property type="match status" value="1"/>
</dbReference>
<organism evidence="8 9">
    <name type="scientific">Ilumatobacter coccineus (strain NBRC 103263 / KCTC 29153 / YM16-304)</name>
    <dbReference type="NCBI Taxonomy" id="1313172"/>
    <lineage>
        <taxon>Bacteria</taxon>
        <taxon>Bacillati</taxon>
        <taxon>Actinomycetota</taxon>
        <taxon>Acidimicrobiia</taxon>
        <taxon>Acidimicrobiales</taxon>
        <taxon>Ilumatobacteraceae</taxon>
        <taxon>Ilumatobacter</taxon>
    </lineage>
</organism>
<name>A0A6C7E795_ILUCY</name>
<sequence length="240" mass="25581">MPIHLRAEPGDYAPNVLCPGDPVRAQYIAETFFDPGFKQVNEVRGMLGFTGTFEGKPLSVQTTGMGAPSAGIVFDELAQLGAKRLVRVGTCGGLADDMSMGDTVIALTAAADDHAPRQLSQMDGIVPTATFSLVEEAARLTREGSMGKVHIGPIVTSGLFYEPNWEKFNTWKALGHLAVEMEAAMMYVVGAMKGMEALALMTVSDMIGEGDGDTVRISDEDMKRGVDQMMEIGCRVAVSG</sequence>
<dbReference type="CDD" id="cd17765">
    <property type="entry name" value="PNP_ThPNP_like"/>
    <property type="match status" value="1"/>
</dbReference>
<dbReference type="AlphaFoldDB" id="A0A6C7E795"/>